<dbReference type="FunCoup" id="A0A409YQP8">
    <property type="interactions" value="70"/>
</dbReference>
<feature type="compositionally biased region" description="Basic and acidic residues" evidence="9">
    <location>
        <begin position="459"/>
        <end position="482"/>
    </location>
</feature>
<dbReference type="Gene3D" id="1.10.3430.10">
    <property type="entry name" value="Ammonium transporter AmtB like domains"/>
    <property type="match status" value="1"/>
</dbReference>
<reference evidence="11 12" key="1">
    <citation type="journal article" date="2018" name="Evol. Lett.">
        <title>Horizontal gene cluster transfer increased hallucinogenic mushroom diversity.</title>
        <authorList>
            <person name="Reynolds H.T."/>
            <person name="Vijayakumar V."/>
            <person name="Gluck-Thaler E."/>
            <person name="Korotkin H.B."/>
            <person name="Matheny P.B."/>
            <person name="Slot J.C."/>
        </authorList>
    </citation>
    <scope>NUCLEOTIDE SEQUENCE [LARGE SCALE GENOMIC DNA]</scope>
    <source>
        <strain evidence="11 12">SRW20</strain>
    </source>
</reference>
<feature type="compositionally biased region" description="Polar residues" evidence="9">
    <location>
        <begin position="490"/>
        <end position="503"/>
    </location>
</feature>
<feature type="transmembrane region" description="Helical" evidence="8">
    <location>
        <begin position="335"/>
        <end position="356"/>
    </location>
</feature>
<dbReference type="Pfam" id="PF00909">
    <property type="entry name" value="Ammonium_transp"/>
    <property type="match status" value="1"/>
</dbReference>
<feature type="transmembrane region" description="Helical" evidence="8">
    <location>
        <begin position="221"/>
        <end position="239"/>
    </location>
</feature>
<protein>
    <recommendedName>
        <fullName evidence="8">Ammonium transporter</fullName>
    </recommendedName>
</protein>
<evidence type="ECO:0000259" key="10">
    <source>
        <dbReference type="Pfam" id="PF00909"/>
    </source>
</evidence>
<dbReference type="SUPFAM" id="SSF111352">
    <property type="entry name" value="Ammonium transporter"/>
    <property type="match status" value="1"/>
</dbReference>
<keyword evidence="4 8" id="KW-0812">Transmembrane</keyword>
<dbReference type="EMBL" id="NHYE01000489">
    <property type="protein sequence ID" value="PPR05309.1"/>
    <property type="molecule type" value="Genomic_DNA"/>
</dbReference>
<name>A0A409YQP8_9AGAR</name>
<keyword evidence="6 8" id="KW-0472">Membrane</keyword>
<comment type="similarity">
    <text evidence="2 8">Belongs to the ammonia transporter channel (TC 1.A.11.2) family.</text>
</comment>
<keyword evidence="7 8" id="KW-0924">Ammonia transport</keyword>
<dbReference type="STRING" id="231916.A0A409YQP8"/>
<evidence type="ECO:0000256" key="2">
    <source>
        <dbReference type="ARBA" id="ARBA00005887"/>
    </source>
</evidence>
<evidence type="ECO:0000256" key="3">
    <source>
        <dbReference type="ARBA" id="ARBA00022448"/>
    </source>
</evidence>
<proteinExistence type="inferred from homology"/>
<dbReference type="GO" id="GO:0005886">
    <property type="term" value="C:plasma membrane"/>
    <property type="evidence" value="ECO:0007669"/>
    <property type="project" value="UniProtKB-SubCell"/>
</dbReference>
<comment type="caution">
    <text evidence="11">The sequence shown here is derived from an EMBL/GenBank/DDBJ whole genome shotgun (WGS) entry which is preliminary data.</text>
</comment>
<evidence type="ECO:0000313" key="11">
    <source>
        <dbReference type="EMBL" id="PPR05309.1"/>
    </source>
</evidence>
<dbReference type="InterPro" id="IPR001905">
    <property type="entry name" value="Ammonium_transpt"/>
</dbReference>
<sequence>MVNVTYDASGDLTAYTPDGTPVVYNLGDMAWVIAAMALVWIMIPGVGLFYSGLLRRKNALSMIWTSLASVAVVSFQWFFWGFSLAFSETGSAFIGDLKYFGLKGVLDQPSIGSSRIPSILFCVYQLMFAAITAALAVGAIAERGRLGPTLVFIFVWSTLVYDPIACWTWNSNGWSFVMGGLDFAGGTPVHISSGTAALAISIYLGKRRGYGTERLAYKPHNTTYVILGTVFLWFGWFGFNGGSALSANLRAVQACIVTNLAASVGGLTWMFWDWRIEKKWSAVGFCSGAISGLVAITPASGFVGSPAAVAFGVLGGTACNFATQLKFVFKYDDTLDIFASHAVGGVVGNILTGLFAQKSVAGFDGVTVIPGGWLDHNWIQLGHQLADSVAGLSYSFVMTTIILWIMHFTPGCRLRASEEAEILGIDDAEMGEFAYDYVGLEQEIGHTLDTGVVATGGAREPDHHQIHHTHSENKDFGGRAEVNEVAPSHDGTSTNGESQNEKV</sequence>
<feature type="transmembrane region" description="Helical" evidence="8">
    <location>
        <begin position="302"/>
        <end position="323"/>
    </location>
</feature>
<feature type="transmembrane region" description="Helical" evidence="8">
    <location>
        <begin position="149"/>
        <end position="170"/>
    </location>
</feature>
<evidence type="ECO:0000256" key="1">
    <source>
        <dbReference type="ARBA" id="ARBA00004141"/>
    </source>
</evidence>
<evidence type="ECO:0000313" key="12">
    <source>
        <dbReference type="Proteomes" id="UP000284706"/>
    </source>
</evidence>
<evidence type="ECO:0000256" key="5">
    <source>
        <dbReference type="ARBA" id="ARBA00022989"/>
    </source>
</evidence>
<feature type="transmembrane region" description="Helical" evidence="8">
    <location>
        <begin position="116"/>
        <end position="137"/>
    </location>
</feature>
<evidence type="ECO:0000256" key="7">
    <source>
        <dbReference type="ARBA" id="ARBA00023177"/>
    </source>
</evidence>
<dbReference type="Proteomes" id="UP000284706">
    <property type="component" value="Unassembled WGS sequence"/>
</dbReference>
<dbReference type="InterPro" id="IPR018047">
    <property type="entry name" value="Ammonium_transpt_CS"/>
</dbReference>
<feature type="transmembrane region" description="Helical" evidence="8">
    <location>
        <begin position="62"/>
        <end position="80"/>
    </location>
</feature>
<evidence type="ECO:0000256" key="9">
    <source>
        <dbReference type="SAM" id="MobiDB-lite"/>
    </source>
</evidence>
<feature type="transmembrane region" description="Helical" evidence="8">
    <location>
        <begin position="388"/>
        <end position="406"/>
    </location>
</feature>
<dbReference type="OrthoDB" id="534912at2759"/>
<organism evidence="11 12">
    <name type="scientific">Gymnopilus dilepis</name>
    <dbReference type="NCBI Taxonomy" id="231916"/>
    <lineage>
        <taxon>Eukaryota</taxon>
        <taxon>Fungi</taxon>
        <taxon>Dikarya</taxon>
        <taxon>Basidiomycota</taxon>
        <taxon>Agaricomycotina</taxon>
        <taxon>Agaricomycetes</taxon>
        <taxon>Agaricomycetidae</taxon>
        <taxon>Agaricales</taxon>
        <taxon>Agaricineae</taxon>
        <taxon>Hymenogastraceae</taxon>
        <taxon>Gymnopilus</taxon>
    </lineage>
</organism>
<comment type="subcellular location">
    <subcellularLocation>
        <location evidence="8">Cell membrane</location>
        <topology evidence="8">Multi-pass membrane protein</topology>
    </subcellularLocation>
    <subcellularLocation>
        <location evidence="1">Membrane</location>
        <topology evidence="1">Multi-pass membrane protein</topology>
    </subcellularLocation>
</comment>
<feature type="domain" description="Ammonium transporter AmtB-like" evidence="10">
    <location>
        <begin position="30"/>
        <end position="435"/>
    </location>
</feature>
<dbReference type="PANTHER" id="PTHR43029:SF10">
    <property type="entry name" value="AMMONIUM TRANSPORTER MEP2"/>
    <property type="match status" value="1"/>
</dbReference>
<dbReference type="AlphaFoldDB" id="A0A409YQP8"/>
<feature type="transmembrane region" description="Helical" evidence="8">
    <location>
        <begin position="176"/>
        <end position="200"/>
    </location>
</feature>
<keyword evidence="5 8" id="KW-1133">Transmembrane helix</keyword>
<dbReference type="NCBIfam" id="TIGR00836">
    <property type="entry name" value="amt"/>
    <property type="match status" value="1"/>
</dbReference>
<gene>
    <name evidence="11" type="ORF">CVT26_011568</name>
</gene>
<feature type="transmembrane region" description="Helical" evidence="8">
    <location>
        <begin position="279"/>
        <end position="296"/>
    </location>
</feature>
<feature type="transmembrane region" description="Helical" evidence="8">
    <location>
        <begin position="251"/>
        <end position="272"/>
    </location>
</feature>
<dbReference type="InParanoid" id="A0A409YQP8"/>
<dbReference type="InterPro" id="IPR029020">
    <property type="entry name" value="Ammonium/urea_transptr"/>
</dbReference>
<dbReference type="FunFam" id="1.10.3430.10:FF:000003">
    <property type="entry name" value="Ammonium transporter"/>
    <property type="match status" value="1"/>
</dbReference>
<evidence type="ECO:0000256" key="4">
    <source>
        <dbReference type="ARBA" id="ARBA00022692"/>
    </source>
</evidence>
<keyword evidence="3 8" id="KW-0813">Transport</keyword>
<dbReference type="GO" id="GO:0008519">
    <property type="term" value="F:ammonium channel activity"/>
    <property type="evidence" value="ECO:0007669"/>
    <property type="project" value="InterPro"/>
</dbReference>
<feature type="transmembrane region" description="Helical" evidence="8">
    <location>
        <begin position="29"/>
        <end position="50"/>
    </location>
</feature>
<evidence type="ECO:0000256" key="6">
    <source>
        <dbReference type="ARBA" id="ARBA00023136"/>
    </source>
</evidence>
<dbReference type="PANTHER" id="PTHR43029">
    <property type="entry name" value="AMMONIUM TRANSPORTER MEP2"/>
    <property type="match status" value="1"/>
</dbReference>
<dbReference type="InterPro" id="IPR024041">
    <property type="entry name" value="NH4_transpt_AmtB-like_dom"/>
</dbReference>
<keyword evidence="12" id="KW-1185">Reference proteome</keyword>
<dbReference type="PROSITE" id="PS01219">
    <property type="entry name" value="AMMONIUM_TRANSP"/>
    <property type="match status" value="1"/>
</dbReference>
<accession>A0A409YQP8</accession>
<feature type="region of interest" description="Disordered" evidence="9">
    <location>
        <begin position="454"/>
        <end position="503"/>
    </location>
</feature>
<evidence type="ECO:0000256" key="8">
    <source>
        <dbReference type="RuleBase" id="RU362002"/>
    </source>
</evidence>